<keyword evidence="2" id="KW-1185">Reference proteome</keyword>
<name>A0A7I7X4X4_9MYCO</name>
<reference evidence="1 2" key="1">
    <citation type="journal article" date="2019" name="Emerg. Microbes Infect.">
        <title>Comprehensive subspecies identification of 175 nontuberculous mycobacteria species based on 7547 genomic profiles.</title>
        <authorList>
            <person name="Matsumoto Y."/>
            <person name="Kinjo T."/>
            <person name="Motooka D."/>
            <person name="Nabeya D."/>
            <person name="Jung N."/>
            <person name="Uechi K."/>
            <person name="Horii T."/>
            <person name="Iida T."/>
            <person name="Fujita J."/>
            <person name="Nakamura S."/>
        </authorList>
    </citation>
    <scope>NUCLEOTIDE SEQUENCE [LARGE SCALE GENOMIC DNA]</scope>
    <source>
        <strain evidence="1 2">JCM 13571</strain>
    </source>
</reference>
<evidence type="ECO:0000313" key="1">
    <source>
        <dbReference type="EMBL" id="BBZ24410.1"/>
    </source>
</evidence>
<dbReference type="KEGG" id="mhib:MHIB_28280"/>
<dbReference type="AlphaFoldDB" id="A0A7I7X4X4"/>
<dbReference type="Proteomes" id="UP000467260">
    <property type="component" value="Chromosome"/>
</dbReference>
<proteinExistence type="predicted"/>
<protein>
    <submittedName>
        <fullName evidence="1">Uncharacterized protein</fullName>
    </submittedName>
</protein>
<dbReference type="EMBL" id="AP022609">
    <property type="protein sequence ID" value="BBZ24410.1"/>
    <property type="molecule type" value="Genomic_DNA"/>
</dbReference>
<accession>A0A7I7X4X4</accession>
<evidence type="ECO:0000313" key="2">
    <source>
        <dbReference type="Proteomes" id="UP000467260"/>
    </source>
</evidence>
<sequence length="72" mass="7850">MDRFGFRPKLRCAPVSNRAPSRRPPLSATAVSAQLLSSAIGCMSDVVQKVPMLENIQYQNAMIKQVPPHAAT</sequence>
<organism evidence="1 2">
    <name type="scientific">Mycolicibacter hiberniae</name>
    <dbReference type="NCBI Taxonomy" id="29314"/>
    <lineage>
        <taxon>Bacteria</taxon>
        <taxon>Bacillati</taxon>
        <taxon>Actinomycetota</taxon>
        <taxon>Actinomycetes</taxon>
        <taxon>Mycobacteriales</taxon>
        <taxon>Mycobacteriaceae</taxon>
        <taxon>Mycolicibacter</taxon>
    </lineage>
</organism>
<gene>
    <name evidence="1" type="ORF">MHIB_28280</name>
</gene>